<dbReference type="RefSeq" id="WP_138107819.1">
    <property type="nucleotide sequence ID" value="NZ_VBRA02000004.1"/>
</dbReference>
<comment type="caution">
    <text evidence="3">The sequence shown here is derived from an EMBL/GenBank/DDBJ whole genome shotgun (WGS) entry which is preliminary data.</text>
</comment>
<evidence type="ECO:0000313" key="4">
    <source>
        <dbReference type="Proteomes" id="UP001192346"/>
    </source>
</evidence>
<dbReference type="InterPro" id="IPR009003">
    <property type="entry name" value="Peptidase_S1_PA"/>
</dbReference>
<evidence type="ECO:0000256" key="2">
    <source>
        <dbReference type="SAM" id="Phobius"/>
    </source>
</evidence>
<keyword evidence="2" id="KW-0472">Membrane</keyword>
<keyword evidence="4" id="KW-1185">Reference proteome</keyword>
<keyword evidence="2" id="KW-0812">Transmembrane</keyword>
<protein>
    <recommendedName>
        <fullName evidence="5">Serine protease</fullName>
    </recommendedName>
</protein>
<evidence type="ECO:0008006" key="5">
    <source>
        <dbReference type="Google" id="ProtNLM"/>
    </source>
</evidence>
<evidence type="ECO:0000313" key="3">
    <source>
        <dbReference type="EMBL" id="MBP3059273.1"/>
    </source>
</evidence>
<accession>A0ABS5BI61</accession>
<dbReference type="Proteomes" id="UP001192346">
    <property type="component" value="Unassembled WGS sequence"/>
</dbReference>
<feature type="transmembrane region" description="Helical" evidence="2">
    <location>
        <begin position="12"/>
        <end position="32"/>
    </location>
</feature>
<reference evidence="3" key="1">
    <citation type="submission" date="2019-10" db="EMBL/GenBank/DDBJ databases">
        <title>Whole Genome Sequencing and Characterization of Texas Phoenix Palm Decline Phytoplasma Belongs to Lethal Yellowing (16SrIV) Group.</title>
        <authorList>
            <person name="Bao M."/>
        </authorList>
    </citation>
    <scope>NUCLEOTIDE SEQUENCE [LARGE SCALE GENOMIC DNA]</scope>
    <source>
        <strain evidence="3">ACPD</strain>
    </source>
</reference>
<gene>
    <name evidence="3" type="ORF">FEF22_000525</name>
</gene>
<organism evidence="3 4">
    <name type="scientific">Texas Phoenix palm phytoplasma</name>
    <dbReference type="NCBI Taxonomy" id="176709"/>
    <lineage>
        <taxon>Bacteria</taxon>
        <taxon>Bacillati</taxon>
        <taxon>Mycoplasmatota</taxon>
        <taxon>Mollicutes</taxon>
        <taxon>Acholeplasmatales</taxon>
        <taxon>Acholeplasmataceae</taxon>
        <taxon>Candidatus Phytoplasma</taxon>
        <taxon>16SrIV (Coconut lethal yellows group)</taxon>
    </lineage>
</organism>
<evidence type="ECO:0000256" key="1">
    <source>
        <dbReference type="SAM" id="Coils"/>
    </source>
</evidence>
<dbReference type="SUPFAM" id="SSF50494">
    <property type="entry name" value="Trypsin-like serine proteases"/>
    <property type="match status" value="1"/>
</dbReference>
<keyword evidence="1" id="KW-0175">Coiled coil</keyword>
<feature type="coiled-coil region" evidence="1">
    <location>
        <begin position="252"/>
        <end position="286"/>
    </location>
</feature>
<dbReference type="EMBL" id="VBRA02000004">
    <property type="protein sequence ID" value="MBP3059273.1"/>
    <property type="molecule type" value="Genomic_DNA"/>
</dbReference>
<proteinExistence type="predicted"/>
<feature type="transmembrane region" description="Helical" evidence="2">
    <location>
        <begin position="935"/>
        <end position="954"/>
    </location>
</feature>
<sequence>MKSIYSFKYLKNYYFLSFLFFFLFFMVIFFYYKFLFIINKENIISNQINENQINFNKSNNKLKIIQNIQDKLNKTFNKQNDPNFDFNTLETYKLKKHSFKKGEEIYSFTIDKKTNIKLFQEGIISSDYELEDTHYLPVSITGENNKIFFTTKGEFAGISLQQNNNSDEKYILTTNHLLSFLNCYNLETRDIAKNCEKKQNEYRFPIEFQKNNNPSEIQKEYIFLDKKQIFAGFLCEKLQTEENLLLEYKVLENAKMKEIKKCYQNLKQLKEENKIIKNLKKMKMQKNSTLSDQIENLSKITFLIVLEKSIGSGFIFEVKPIIIDNKTMYEYYVLTNKHVITEEIKDLNTQLTTNIRLINNFFQNKKTELVGFIDSEKKYDDLGILKFTDEDDNKFQEIKEILNNSIVEEEMLQINQGESIFSMGSKMVPLHNIDLLFPKNEKEINIIKIDWDTMEIMFEENEQKIIPKRILITETNLLKKGNIIFFNPKEINFNIELDNGNSGGPIFNKKGQILGINRSTIQSDFEEDKFSQAINILHIKNLFKDILIAKEKNKLQQFFNYSEENIIEREMNNFLNYFEKNNSENKIKENYNLTIFLEYLFKFKKNETKKKFISKIIESNEENKNLLLEIKLTNNGDNEKKIFSLDPTKEQVQMTLETKNNNENKIFIIQFEKKIKNNTIEKIQYNIYKNSQETQDNSFLSFEIINLDKIKNKKITNAEKIKNSLIVWNQEPNNSGNGIIFQKQNLPNDEFLYFVLSTFESNDDIFYKILNNIKNIFSDEIDIMAYNYDNILIKEKGNIQNIFLDTNDLVLITFKSKHDLPITPTKNKKQLLTGEKIYFLKNNDNEKHLPRIFKSNISEIEKNSFLFSSNFDLQNKKKLNNKQLFFLCFDSDKNFIGINNSEENNLETPSYFIRGSLDINKIDYFFIQKKIKQNLNLFCSFLFLIIVFFIKIILIPKKIN</sequence>
<name>A0ABS5BI61_9MOLU</name>
<dbReference type="Gene3D" id="2.40.10.10">
    <property type="entry name" value="Trypsin-like serine proteases"/>
    <property type="match status" value="2"/>
</dbReference>
<dbReference type="InterPro" id="IPR043504">
    <property type="entry name" value="Peptidase_S1_PA_chymotrypsin"/>
</dbReference>
<keyword evidence="2" id="KW-1133">Transmembrane helix</keyword>